<dbReference type="Pfam" id="PF04397">
    <property type="entry name" value="LytTR"/>
    <property type="match status" value="1"/>
</dbReference>
<dbReference type="GO" id="GO:0000156">
    <property type="term" value="F:phosphorelay response regulator activity"/>
    <property type="evidence" value="ECO:0007669"/>
    <property type="project" value="InterPro"/>
</dbReference>
<dbReference type="RefSeq" id="WP_148398280.1">
    <property type="nucleotide sequence ID" value="NZ_JAJAGH010000005.1"/>
</dbReference>
<keyword evidence="3" id="KW-1185">Reference proteome</keyword>
<dbReference type="Gene3D" id="2.40.50.1020">
    <property type="entry name" value="LytTr DNA-binding domain"/>
    <property type="match status" value="1"/>
</dbReference>
<dbReference type="PROSITE" id="PS50930">
    <property type="entry name" value="HTH_LYTTR"/>
    <property type="match status" value="1"/>
</dbReference>
<dbReference type="AlphaFoldDB" id="A0A9J6QMP4"/>
<dbReference type="SMART" id="SM00850">
    <property type="entry name" value="LytTR"/>
    <property type="match status" value="1"/>
</dbReference>
<dbReference type="PANTHER" id="PTHR37299:SF4">
    <property type="entry name" value="TRANSCRIPTIONAL REGULATOR"/>
    <property type="match status" value="1"/>
</dbReference>
<dbReference type="InterPro" id="IPR046947">
    <property type="entry name" value="LytR-like"/>
</dbReference>
<dbReference type="InterPro" id="IPR007492">
    <property type="entry name" value="LytTR_DNA-bd_dom"/>
</dbReference>
<feature type="domain" description="HTH LytTR-type" evidence="1">
    <location>
        <begin position="41"/>
        <end position="145"/>
    </location>
</feature>
<keyword evidence="2" id="KW-0238">DNA-binding</keyword>
<sequence>MKIQINENQELQETEVIINCRETTPQILKVIALLRASDKKITGMREGRTYILEASKILYIDTVDKKTFFYTSKEVYETPLRLYELEEQLISSDFFRASKSTIINFNQIQSLRPDFGGRMLVQMNNGENLNVSRQYVSTIKEKLGLL</sequence>
<evidence type="ECO:0000259" key="1">
    <source>
        <dbReference type="PROSITE" id="PS50930"/>
    </source>
</evidence>
<accession>A0A9J6QMP4</accession>
<dbReference type="PANTHER" id="PTHR37299">
    <property type="entry name" value="TRANSCRIPTIONAL REGULATOR-RELATED"/>
    <property type="match status" value="1"/>
</dbReference>
<protein>
    <submittedName>
        <fullName evidence="2">LytTR family transcriptional regulator DNA-binding domain-containing protein</fullName>
    </submittedName>
</protein>
<reference evidence="2" key="1">
    <citation type="submission" date="2022-09" db="EMBL/GenBank/DDBJ databases">
        <title>Culturomic study of gut microbiota in children with autism spectrum disorder.</title>
        <authorList>
            <person name="Efimov B.A."/>
            <person name="Chaplin A.V."/>
            <person name="Sokolova S.R."/>
            <person name="Pikina A.P."/>
            <person name="Korzhanova M."/>
            <person name="Belova V."/>
            <person name="Korostin D."/>
        </authorList>
    </citation>
    <scope>NUCLEOTIDE SEQUENCE</scope>
    <source>
        <strain evidence="2">ASD5510</strain>
    </source>
</reference>
<dbReference type="Proteomes" id="UP001065549">
    <property type="component" value="Unassembled WGS sequence"/>
</dbReference>
<comment type="caution">
    <text evidence="2">The sequence shown here is derived from an EMBL/GenBank/DDBJ whole genome shotgun (WGS) entry which is preliminary data.</text>
</comment>
<gene>
    <name evidence="2" type="ORF">OBO34_02180</name>
</gene>
<organism evidence="2 3">
    <name type="scientific">Hominibacterium faecale</name>
    <dbReference type="NCBI Taxonomy" id="2839743"/>
    <lineage>
        <taxon>Bacteria</taxon>
        <taxon>Bacillati</taxon>
        <taxon>Bacillota</taxon>
        <taxon>Clostridia</taxon>
        <taxon>Peptostreptococcales</taxon>
        <taxon>Anaerovoracaceae</taxon>
        <taxon>Hominibacterium</taxon>
    </lineage>
</organism>
<proteinExistence type="predicted"/>
<dbReference type="GO" id="GO:0003677">
    <property type="term" value="F:DNA binding"/>
    <property type="evidence" value="ECO:0007669"/>
    <property type="project" value="UniProtKB-KW"/>
</dbReference>
<name>A0A9J6QMP4_9FIRM</name>
<evidence type="ECO:0000313" key="2">
    <source>
        <dbReference type="EMBL" id="MCU7377157.1"/>
    </source>
</evidence>
<dbReference type="EMBL" id="JAOSHN010000001">
    <property type="protein sequence ID" value="MCU7377157.1"/>
    <property type="molecule type" value="Genomic_DNA"/>
</dbReference>
<evidence type="ECO:0000313" key="3">
    <source>
        <dbReference type="Proteomes" id="UP001065549"/>
    </source>
</evidence>